<accession>A0A9P0K163</accession>
<protein>
    <submittedName>
        <fullName evidence="8">Uncharacterized protein</fullName>
    </submittedName>
</protein>
<feature type="region of interest" description="Disordered" evidence="7">
    <location>
        <begin position="465"/>
        <end position="484"/>
    </location>
</feature>
<evidence type="ECO:0000256" key="2">
    <source>
        <dbReference type="ARBA" id="ARBA00007525"/>
    </source>
</evidence>
<feature type="compositionally biased region" description="Basic residues" evidence="7">
    <location>
        <begin position="392"/>
        <end position="404"/>
    </location>
</feature>
<sequence length="845" mass="96182">MSMTRVPSGGFISGVRDKMAENGREILEQSKTTVDKETRLRILKDRQNEERQRKLEEIKAQALAAQKFKEQKEAERRKRLEELRLKDEQRRLQVDPKLSSRNSSNDAVKVEEKKRAINEAERNRLEFILKRNQEREQRIEAKKRNERSSAVFAFGSSTPRMLEPSDLTVSFWGNRRATSIQNITSAAQPSLTRRQSERDLDLAGKKRATSATGLERSTDGSEVVIPAGCASGYMGRRRTDLVPTIPSRDASFSSSRKSLNQSPGRAYSMSRLDQLARPRRPHVPPVTERGHQGGHATNPVTRSMSHLAINAPSSGGRLSLSRSVHHLPDAAGPPQRPVRTTRAVQLREQKMLAKATQAGNAVASSNCSEASSRPSSSLSQQSTNSVASSISVRHRISTTPRKPRPVSIAVTGISHDKIDKETKPPLPKMRSVSKTKDRMTPRKTSEDINKEKVTRDVVGEAKILEKAEKSKEEPKIGKTVEETQKNAAAVQKDVIHTEKAEPVSKPESQPIATETDTKEILNKTQKKELKEPEPPKIAEQPIPEPQEETTLVLESKEKGITDKDVKEKEQDEKELKEKINENEKPKSDEQENTLNAESSEMTTSLSKVRISTEEEAKAAIAEKRRRMREEAERQAELERQRLEAEAKAELERQQREEEQVRQLIEMQRQAEQERLQEAIREAQKREEEERLRKEEEQRLKLLKEEAERKAKEDAERQKAELQERLRNEEREREARRKRVEAIMLRTRGKNNANLTSQSTDEKNENKSDEGKVNEESKMNGTKIEQQENDTTNIDKQSEIVDNIMQEDIIKNANTIESMNKTDSINSNSAWRDSQQYGNFVCNNNS</sequence>
<feature type="region of interest" description="Disordered" evidence="7">
    <location>
        <begin position="186"/>
        <end position="219"/>
    </location>
</feature>
<feature type="compositionally biased region" description="Basic and acidic residues" evidence="7">
    <location>
        <begin position="759"/>
        <end position="777"/>
    </location>
</feature>
<reference evidence="8" key="1">
    <citation type="submission" date="2022-03" db="EMBL/GenBank/DDBJ databases">
        <authorList>
            <person name="Sayadi A."/>
        </authorList>
    </citation>
    <scope>NUCLEOTIDE SEQUENCE</scope>
</reference>
<feature type="compositionally biased region" description="Basic and acidic residues" evidence="7">
    <location>
        <begin position="554"/>
        <end position="589"/>
    </location>
</feature>
<feature type="region of interest" description="Disordered" evidence="7">
    <location>
        <begin position="418"/>
        <end position="453"/>
    </location>
</feature>
<evidence type="ECO:0000256" key="3">
    <source>
        <dbReference type="ARBA" id="ARBA00022490"/>
    </source>
</evidence>
<evidence type="ECO:0000313" key="8">
    <source>
        <dbReference type="EMBL" id="CAH1965233.1"/>
    </source>
</evidence>
<feature type="compositionally biased region" description="Polar residues" evidence="7">
    <location>
        <begin position="749"/>
        <end position="758"/>
    </location>
</feature>
<feature type="compositionally biased region" description="Basic and acidic residues" evidence="7">
    <location>
        <begin position="515"/>
        <end position="536"/>
    </location>
</feature>
<evidence type="ECO:0000256" key="6">
    <source>
        <dbReference type="SAM" id="Coils"/>
    </source>
</evidence>
<keyword evidence="5" id="KW-0206">Cytoskeleton</keyword>
<dbReference type="OrthoDB" id="6433611at2759"/>
<dbReference type="PANTHER" id="PTHR15073">
    <property type="entry name" value="MICROTUBULE-ASSOCIATED PROTEIN"/>
    <property type="match status" value="1"/>
</dbReference>
<feature type="compositionally biased region" description="Low complexity" evidence="7">
    <location>
        <begin position="360"/>
        <end position="391"/>
    </location>
</feature>
<keyword evidence="3" id="KW-0963">Cytoplasm</keyword>
<evidence type="ECO:0000256" key="4">
    <source>
        <dbReference type="ARBA" id="ARBA00023054"/>
    </source>
</evidence>
<gene>
    <name evidence="8" type="ORF">ACAOBT_LOCUS6228</name>
</gene>
<dbReference type="Proteomes" id="UP001152888">
    <property type="component" value="Unassembled WGS sequence"/>
</dbReference>
<dbReference type="InterPro" id="IPR008604">
    <property type="entry name" value="MAP7_fam"/>
</dbReference>
<name>A0A9P0K163_ACAOB</name>
<feature type="coiled-coil region" evidence="6">
    <location>
        <begin position="46"/>
        <end position="145"/>
    </location>
</feature>
<evidence type="ECO:0000256" key="7">
    <source>
        <dbReference type="SAM" id="MobiDB-lite"/>
    </source>
</evidence>
<feature type="compositionally biased region" description="Low complexity" evidence="7">
    <location>
        <begin position="247"/>
        <end position="258"/>
    </location>
</feature>
<feature type="region of interest" description="Disordered" evidence="7">
    <location>
        <begin position="494"/>
        <end position="639"/>
    </location>
</feature>
<comment type="caution">
    <text evidence="8">The sequence shown here is derived from an EMBL/GenBank/DDBJ whole genome shotgun (WGS) entry which is preliminary data.</text>
</comment>
<feature type="compositionally biased region" description="Polar residues" evidence="7">
    <location>
        <begin position="778"/>
        <end position="794"/>
    </location>
</feature>
<dbReference type="GO" id="GO:0000226">
    <property type="term" value="P:microtubule cytoskeleton organization"/>
    <property type="evidence" value="ECO:0007669"/>
    <property type="project" value="InterPro"/>
</dbReference>
<feature type="region of interest" description="Disordered" evidence="7">
    <location>
        <begin position="353"/>
        <end position="404"/>
    </location>
</feature>
<evidence type="ECO:0000256" key="1">
    <source>
        <dbReference type="ARBA" id="ARBA00004245"/>
    </source>
</evidence>
<proteinExistence type="inferred from homology"/>
<feature type="region of interest" description="Disordered" evidence="7">
    <location>
        <begin position="1"/>
        <end position="32"/>
    </location>
</feature>
<comment type="subcellular location">
    <subcellularLocation>
        <location evidence="1">Cytoplasm</location>
        <location evidence="1">Cytoskeleton</location>
    </subcellularLocation>
</comment>
<dbReference type="GO" id="GO:0015630">
    <property type="term" value="C:microtubule cytoskeleton"/>
    <property type="evidence" value="ECO:0007669"/>
    <property type="project" value="InterPro"/>
</dbReference>
<dbReference type="PANTHER" id="PTHR15073:SF18">
    <property type="entry name" value="ENSCONSIN, ISOFORM F"/>
    <property type="match status" value="1"/>
</dbReference>
<dbReference type="InterPro" id="IPR051483">
    <property type="entry name" value="MAP7_domain-containing"/>
</dbReference>
<organism evidence="8 9">
    <name type="scientific">Acanthoscelides obtectus</name>
    <name type="common">Bean weevil</name>
    <name type="synonym">Bruchus obtectus</name>
    <dbReference type="NCBI Taxonomy" id="200917"/>
    <lineage>
        <taxon>Eukaryota</taxon>
        <taxon>Metazoa</taxon>
        <taxon>Ecdysozoa</taxon>
        <taxon>Arthropoda</taxon>
        <taxon>Hexapoda</taxon>
        <taxon>Insecta</taxon>
        <taxon>Pterygota</taxon>
        <taxon>Neoptera</taxon>
        <taxon>Endopterygota</taxon>
        <taxon>Coleoptera</taxon>
        <taxon>Polyphaga</taxon>
        <taxon>Cucujiformia</taxon>
        <taxon>Chrysomeloidea</taxon>
        <taxon>Chrysomelidae</taxon>
        <taxon>Bruchinae</taxon>
        <taxon>Bruchini</taxon>
        <taxon>Acanthoscelides</taxon>
    </lineage>
</organism>
<feature type="compositionally biased region" description="Basic and acidic residues" evidence="7">
    <location>
        <begin position="705"/>
        <end position="734"/>
    </location>
</feature>
<feature type="compositionally biased region" description="Polar residues" evidence="7">
    <location>
        <begin position="592"/>
        <end position="606"/>
    </location>
</feature>
<dbReference type="AlphaFoldDB" id="A0A9P0K163"/>
<evidence type="ECO:0000256" key="5">
    <source>
        <dbReference type="ARBA" id="ARBA00023212"/>
    </source>
</evidence>
<feature type="compositionally biased region" description="Basic and acidic residues" evidence="7">
    <location>
        <begin position="610"/>
        <end position="639"/>
    </location>
</feature>
<feature type="compositionally biased region" description="Basic and acidic residues" evidence="7">
    <location>
        <begin position="434"/>
        <end position="453"/>
    </location>
</feature>
<feature type="compositionally biased region" description="Basic and acidic residues" evidence="7">
    <location>
        <begin position="15"/>
        <end position="32"/>
    </location>
</feature>
<dbReference type="Pfam" id="PF05672">
    <property type="entry name" value="MAP7"/>
    <property type="match status" value="1"/>
</dbReference>
<feature type="region of interest" description="Disordered" evidence="7">
    <location>
        <begin position="705"/>
        <end position="794"/>
    </location>
</feature>
<feature type="compositionally biased region" description="Basic and acidic residues" evidence="7">
    <location>
        <begin position="194"/>
        <end position="204"/>
    </location>
</feature>
<dbReference type="EMBL" id="CAKOFQ010006722">
    <property type="protein sequence ID" value="CAH1965233.1"/>
    <property type="molecule type" value="Genomic_DNA"/>
</dbReference>
<comment type="similarity">
    <text evidence="2">Belongs to the MAP7 family.</text>
</comment>
<feature type="compositionally biased region" description="Basic and acidic residues" evidence="7">
    <location>
        <begin position="494"/>
        <end position="504"/>
    </location>
</feature>
<keyword evidence="4 6" id="KW-0175">Coiled coil</keyword>
<keyword evidence="9" id="KW-1185">Reference proteome</keyword>
<feature type="region of interest" description="Disordered" evidence="7">
    <location>
        <begin position="244"/>
        <end position="300"/>
    </location>
</feature>
<evidence type="ECO:0000313" key="9">
    <source>
        <dbReference type="Proteomes" id="UP001152888"/>
    </source>
</evidence>